<accession>K9FMM0</accession>
<proteinExistence type="predicted"/>
<dbReference type="NCBIfam" id="TIGR00097">
    <property type="entry name" value="HMP-P_kinase"/>
    <property type="match status" value="1"/>
</dbReference>
<evidence type="ECO:0000259" key="1">
    <source>
        <dbReference type="Pfam" id="PF03070"/>
    </source>
</evidence>
<dbReference type="InterPro" id="IPR029056">
    <property type="entry name" value="Ribokinase-like"/>
</dbReference>
<dbReference type="HOGENOM" id="CLU_020520_2_1_1"/>
<sequence>MSLKRILVIAGSDSSGGAGLEADQRVLAAHGCYALTATTGLTAQNTLGVQDIFVVPSEFVRKQINAGLEDVGADVVKLGMLSSAETIDVIAETLQAHKVPVIVLDPVMVSTSGSQLLPEKAVKELRTKLLPLATIITPNIPEALLLLKDAGTKTSEPKDLEGMVELAKKICSLGPKAVLLKGGHLPLTKDYKTSPEPKKGALVVDVLFDGTTITLFETKFLLSKNTHGTGCSLASAIAANLASGKDMIRAVRSAVQFVEVGIKTSIDLGKGSGPINHFHSTYTMPFAPGHFLEYILDRQDVQQVWRQFTHHEFVEGLGQGTLPIERFKAYLVQDYRYLVKILQFAKIVLHIQREMALHIDYCASFGLSKQEMENTPETIACTAYGRYILDVGQSEDWLALQMALAPCLIGYGTIAKRLHAGENTLREGNTYWKWIENYVADDYTQAVQLGSALLEDHMQHVSPSRMEELIKIFVRATELEIRFWDMGLGGTGQ</sequence>
<dbReference type="SUPFAM" id="SSF53613">
    <property type="entry name" value="Ribokinase-like"/>
    <property type="match status" value="1"/>
</dbReference>
<dbReference type="FunFam" id="1.20.910.10:FF:000003">
    <property type="entry name" value="Hydroxymethylpyrimidine/phosphomethylpyrimidine kinase THI20"/>
    <property type="match status" value="1"/>
</dbReference>
<dbReference type="OrthoDB" id="10028886at2759"/>
<dbReference type="InterPro" id="IPR013749">
    <property type="entry name" value="PM/HMP-P_kinase-1"/>
</dbReference>
<dbReference type="Proteomes" id="UP000009886">
    <property type="component" value="Unassembled WGS sequence"/>
</dbReference>
<dbReference type="AlphaFoldDB" id="K9FMM0"/>
<feature type="domain" description="Pyridoxamine kinase/Phosphomethylpyrimidine kinase" evidence="2">
    <location>
        <begin position="13"/>
        <end position="276"/>
    </location>
</feature>
<protein>
    <submittedName>
        <fullName evidence="3">Thiamin biosynthesis protein (Thi-4), putative</fullName>
    </submittedName>
</protein>
<dbReference type="VEuPathDB" id="FungiDB:PDIP_63900"/>
<reference evidence="4" key="1">
    <citation type="journal article" date="2012" name="BMC Genomics">
        <title>Genome sequence of the necrotrophic fungus Penicillium digitatum, the main postharvest pathogen of citrus.</title>
        <authorList>
            <person name="Marcet-Houben M."/>
            <person name="Ballester A.-R."/>
            <person name="de la Fuente B."/>
            <person name="Harries E."/>
            <person name="Marcos J.F."/>
            <person name="Gonzalez-Candelas L."/>
            <person name="Gabaldon T."/>
        </authorList>
    </citation>
    <scope>NUCLEOTIDE SEQUENCE [LARGE SCALE GENOMIC DNA]</scope>
    <source>
        <strain evidence="4">Pd1 / CECT 20795</strain>
    </source>
</reference>
<dbReference type="EMBL" id="AKCU01000425">
    <property type="protein sequence ID" value="EKV09592.1"/>
    <property type="molecule type" value="Genomic_DNA"/>
</dbReference>
<dbReference type="PANTHER" id="PTHR20858:SF17">
    <property type="entry name" value="HYDROXYMETHYLPYRIMIDINE_PHOSPHOMETHYLPYRIMIDINE KINASE THI20-RELATED"/>
    <property type="match status" value="1"/>
</dbReference>
<dbReference type="GO" id="GO:0008972">
    <property type="term" value="F:phosphomethylpyrimidine kinase activity"/>
    <property type="evidence" value="ECO:0007669"/>
    <property type="project" value="InterPro"/>
</dbReference>
<gene>
    <name evidence="3" type="ORF">PDIP_63900</name>
</gene>
<feature type="domain" description="Thiaminase-2/PQQC" evidence="1">
    <location>
        <begin position="345"/>
        <end position="488"/>
    </location>
</feature>
<dbReference type="PANTHER" id="PTHR20858">
    <property type="entry name" value="PHOSPHOMETHYLPYRIMIDINE KINASE"/>
    <property type="match status" value="1"/>
</dbReference>
<dbReference type="CDD" id="cd01169">
    <property type="entry name" value="HMPP_kinase"/>
    <property type="match status" value="1"/>
</dbReference>
<dbReference type="GO" id="GO:0005829">
    <property type="term" value="C:cytosol"/>
    <property type="evidence" value="ECO:0007669"/>
    <property type="project" value="TreeGrafter"/>
</dbReference>
<evidence type="ECO:0000313" key="4">
    <source>
        <dbReference type="Proteomes" id="UP000009886"/>
    </source>
</evidence>
<dbReference type="Pfam" id="PF08543">
    <property type="entry name" value="Phos_pyr_kin"/>
    <property type="match status" value="1"/>
</dbReference>
<dbReference type="InterPro" id="IPR016084">
    <property type="entry name" value="Haem_Oase-like_multi-hlx"/>
</dbReference>
<evidence type="ECO:0000259" key="2">
    <source>
        <dbReference type="Pfam" id="PF08543"/>
    </source>
</evidence>
<evidence type="ECO:0000313" key="3">
    <source>
        <dbReference type="EMBL" id="EKV09592.1"/>
    </source>
</evidence>
<dbReference type="InterPro" id="IPR004305">
    <property type="entry name" value="Thiaminase-2/PQQC"/>
</dbReference>
<dbReference type="Gene3D" id="1.20.910.10">
    <property type="entry name" value="Heme oxygenase-like"/>
    <property type="match status" value="1"/>
</dbReference>
<dbReference type="SUPFAM" id="SSF48613">
    <property type="entry name" value="Heme oxygenase-like"/>
    <property type="match status" value="1"/>
</dbReference>
<comment type="caution">
    <text evidence="3">The sequence shown here is derived from an EMBL/GenBank/DDBJ whole genome shotgun (WGS) entry which is preliminary data.</text>
</comment>
<dbReference type="InterPro" id="IPR004399">
    <property type="entry name" value="HMP/HMP-P_kinase_dom"/>
</dbReference>
<organism evidence="3 4">
    <name type="scientific">Penicillium digitatum (strain Pd1 / CECT 20795)</name>
    <name type="common">Green mold</name>
    <dbReference type="NCBI Taxonomy" id="1170230"/>
    <lineage>
        <taxon>Eukaryota</taxon>
        <taxon>Fungi</taxon>
        <taxon>Dikarya</taxon>
        <taxon>Ascomycota</taxon>
        <taxon>Pezizomycotina</taxon>
        <taxon>Eurotiomycetes</taxon>
        <taxon>Eurotiomycetidae</taxon>
        <taxon>Eurotiales</taxon>
        <taxon>Aspergillaceae</taxon>
        <taxon>Penicillium</taxon>
    </lineage>
</organism>
<name>K9FMM0_PEND1</name>
<dbReference type="GO" id="GO:0009228">
    <property type="term" value="P:thiamine biosynthetic process"/>
    <property type="evidence" value="ECO:0007669"/>
    <property type="project" value="InterPro"/>
</dbReference>
<dbReference type="GO" id="GO:0008902">
    <property type="term" value="F:hydroxymethylpyrimidine kinase activity"/>
    <property type="evidence" value="ECO:0007669"/>
    <property type="project" value="TreeGrafter"/>
</dbReference>
<dbReference type="KEGG" id="pdp:PDIP_63900"/>
<dbReference type="CDD" id="cd19367">
    <property type="entry name" value="TenA_C_ScTHI20-like"/>
    <property type="match status" value="1"/>
</dbReference>
<dbReference type="Pfam" id="PF03070">
    <property type="entry name" value="TENA_THI-4"/>
    <property type="match status" value="1"/>
</dbReference>
<dbReference type="Gene3D" id="3.40.1190.20">
    <property type="match status" value="1"/>
</dbReference>
<dbReference type="FunFam" id="3.40.1190.20:FF:000034">
    <property type="entry name" value="Putative hydroxymethylpyrimidine/ phosphomethylpyrimidine kinase 2"/>
    <property type="match status" value="1"/>
</dbReference>